<dbReference type="InterPro" id="IPR035965">
    <property type="entry name" value="PAS-like_dom_sf"/>
</dbReference>
<dbReference type="PRINTS" id="PR00344">
    <property type="entry name" value="BCTRLSENSOR"/>
</dbReference>
<feature type="region of interest" description="Disordered" evidence="9">
    <location>
        <begin position="482"/>
        <end position="501"/>
    </location>
</feature>
<dbReference type="InterPro" id="IPR004358">
    <property type="entry name" value="Sig_transdc_His_kin-like_C"/>
</dbReference>
<evidence type="ECO:0000259" key="11">
    <source>
        <dbReference type="PROSITE" id="PS50112"/>
    </source>
</evidence>
<evidence type="ECO:0000313" key="13">
    <source>
        <dbReference type="Proteomes" id="UP001155128"/>
    </source>
</evidence>
<dbReference type="NCBIfam" id="TIGR00229">
    <property type="entry name" value="sensory_box"/>
    <property type="match status" value="2"/>
</dbReference>
<dbReference type="Gene3D" id="1.10.287.130">
    <property type="match status" value="1"/>
</dbReference>
<name>A0A9X2EH79_9SPHN</name>
<dbReference type="SMART" id="SM00091">
    <property type="entry name" value="PAS"/>
    <property type="match status" value="2"/>
</dbReference>
<dbReference type="Pfam" id="PF00512">
    <property type="entry name" value="HisKA"/>
    <property type="match status" value="1"/>
</dbReference>
<dbReference type="Pfam" id="PF08448">
    <property type="entry name" value="PAS_4"/>
    <property type="match status" value="2"/>
</dbReference>
<keyword evidence="8" id="KW-0902">Two-component regulatory system</keyword>
<sequence>MAGDAPFLGGAFEATFDCIVVARPDGRIVYVNPAAEKSFGHPLRAAFGKTVAELLVPEDQTDLYQSEWDKFWNDEPTQIAGRGARTDIAHADGHRVPVHSSLRRIDIEGEAYAIIALRDLSEIDRLEGDARRNRKLFEQFTRNAPVGMYVKKGDGRYALINPQMERLFGKPAEEIIGKTVRDMLPPAEAQMVEDYDREILEAQAPKAVVEKLDDVGQYEWTLVVRFPLDSEDDPGAIGGFEIDITPQKRAEEELSRSRERLNQAERMTALGSLLAGVSHELNNPLAIVVGEATLLEEDAAGGTLEEGANRIRRAAERCASIVQSFLAMARQKPADRDQVDINALIEAVLSLTHYQMRSSDIRIDLDLAEDLPRIHADADQLQQVLINLLINAQQALQECAPPREIRVSSEREGDEIVIGVADNGPGIPAETAARIFDPFFTTKPEGTGTGIGLSYSQGVVEAHAGSLTLRDNGKGAHFDVRLPIDPGPARPMLEPIQENEA</sequence>
<dbReference type="PANTHER" id="PTHR43065">
    <property type="entry name" value="SENSOR HISTIDINE KINASE"/>
    <property type="match status" value="1"/>
</dbReference>
<gene>
    <name evidence="12" type="ORF">NDO55_09135</name>
</gene>
<dbReference type="EC" id="2.7.13.3" evidence="2"/>
<evidence type="ECO:0000256" key="7">
    <source>
        <dbReference type="ARBA" id="ARBA00022840"/>
    </source>
</evidence>
<organism evidence="12 13">
    <name type="scientific">Sphingomicrobium sediminis</name>
    <dbReference type="NCBI Taxonomy" id="2950949"/>
    <lineage>
        <taxon>Bacteria</taxon>
        <taxon>Pseudomonadati</taxon>
        <taxon>Pseudomonadota</taxon>
        <taxon>Alphaproteobacteria</taxon>
        <taxon>Sphingomonadales</taxon>
        <taxon>Sphingomonadaceae</taxon>
        <taxon>Sphingomicrobium</taxon>
    </lineage>
</organism>
<dbReference type="SUPFAM" id="SSF55874">
    <property type="entry name" value="ATPase domain of HSP90 chaperone/DNA topoisomerase II/histidine kinase"/>
    <property type="match status" value="1"/>
</dbReference>
<evidence type="ECO:0000256" key="8">
    <source>
        <dbReference type="ARBA" id="ARBA00023012"/>
    </source>
</evidence>
<evidence type="ECO:0000256" key="3">
    <source>
        <dbReference type="ARBA" id="ARBA00022553"/>
    </source>
</evidence>
<evidence type="ECO:0000256" key="2">
    <source>
        <dbReference type="ARBA" id="ARBA00012438"/>
    </source>
</evidence>
<keyword evidence="4" id="KW-0808">Transferase</keyword>
<keyword evidence="3" id="KW-0597">Phosphoprotein</keyword>
<dbReference type="CDD" id="cd00082">
    <property type="entry name" value="HisKA"/>
    <property type="match status" value="1"/>
</dbReference>
<dbReference type="AlphaFoldDB" id="A0A9X2EH79"/>
<dbReference type="InterPro" id="IPR036097">
    <property type="entry name" value="HisK_dim/P_sf"/>
</dbReference>
<keyword evidence="5" id="KW-0547">Nucleotide-binding</keyword>
<keyword evidence="7" id="KW-0067">ATP-binding</keyword>
<keyword evidence="6" id="KW-0418">Kinase</keyword>
<dbReference type="Gene3D" id="3.30.450.20">
    <property type="entry name" value="PAS domain"/>
    <property type="match status" value="2"/>
</dbReference>
<protein>
    <recommendedName>
        <fullName evidence="2">histidine kinase</fullName>
        <ecNumber evidence="2">2.7.13.3</ecNumber>
    </recommendedName>
</protein>
<feature type="domain" description="PAS" evidence="11">
    <location>
        <begin position="4"/>
        <end position="65"/>
    </location>
</feature>
<dbReference type="EMBL" id="JAMSHT010000001">
    <property type="protein sequence ID" value="MCM8557983.1"/>
    <property type="molecule type" value="Genomic_DNA"/>
</dbReference>
<dbReference type="InterPro" id="IPR013656">
    <property type="entry name" value="PAS_4"/>
</dbReference>
<feature type="domain" description="Histidine kinase" evidence="10">
    <location>
        <begin position="276"/>
        <end position="486"/>
    </location>
</feature>
<dbReference type="GO" id="GO:0005524">
    <property type="term" value="F:ATP binding"/>
    <property type="evidence" value="ECO:0007669"/>
    <property type="project" value="UniProtKB-KW"/>
</dbReference>
<dbReference type="SUPFAM" id="SSF47384">
    <property type="entry name" value="Homodimeric domain of signal transducing histidine kinase"/>
    <property type="match status" value="1"/>
</dbReference>
<dbReference type="SMART" id="SM00387">
    <property type="entry name" value="HATPase_c"/>
    <property type="match status" value="1"/>
</dbReference>
<dbReference type="RefSeq" id="WP_252114522.1">
    <property type="nucleotide sequence ID" value="NZ_JAMSHT010000001.1"/>
</dbReference>
<dbReference type="InterPro" id="IPR003661">
    <property type="entry name" value="HisK_dim/P_dom"/>
</dbReference>
<dbReference type="InterPro" id="IPR005467">
    <property type="entry name" value="His_kinase_dom"/>
</dbReference>
<dbReference type="PANTHER" id="PTHR43065:SF10">
    <property type="entry name" value="PEROXIDE STRESS-ACTIVATED HISTIDINE KINASE MAK3"/>
    <property type="match status" value="1"/>
</dbReference>
<dbReference type="Gene3D" id="3.30.565.10">
    <property type="entry name" value="Histidine kinase-like ATPase, C-terminal domain"/>
    <property type="match status" value="1"/>
</dbReference>
<dbReference type="SUPFAM" id="SSF55785">
    <property type="entry name" value="PYP-like sensor domain (PAS domain)"/>
    <property type="match status" value="2"/>
</dbReference>
<evidence type="ECO:0000259" key="10">
    <source>
        <dbReference type="PROSITE" id="PS50109"/>
    </source>
</evidence>
<dbReference type="PROSITE" id="PS50112">
    <property type="entry name" value="PAS"/>
    <property type="match status" value="2"/>
</dbReference>
<feature type="domain" description="PAS" evidence="11">
    <location>
        <begin position="133"/>
        <end position="203"/>
    </location>
</feature>
<evidence type="ECO:0000313" key="12">
    <source>
        <dbReference type="EMBL" id="MCM8557983.1"/>
    </source>
</evidence>
<accession>A0A9X2EH79</accession>
<evidence type="ECO:0000256" key="1">
    <source>
        <dbReference type="ARBA" id="ARBA00000085"/>
    </source>
</evidence>
<evidence type="ECO:0000256" key="6">
    <source>
        <dbReference type="ARBA" id="ARBA00022777"/>
    </source>
</evidence>
<dbReference type="PROSITE" id="PS50109">
    <property type="entry name" value="HIS_KIN"/>
    <property type="match status" value="1"/>
</dbReference>
<dbReference type="InterPro" id="IPR000014">
    <property type="entry name" value="PAS"/>
</dbReference>
<evidence type="ECO:0000256" key="5">
    <source>
        <dbReference type="ARBA" id="ARBA00022741"/>
    </source>
</evidence>
<dbReference type="CDD" id="cd00130">
    <property type="entry name" value="PAS"/>
    <property type="match status" value="2"/>
</dbReference>
<dbReference type="InterPro" id="IPR036890">
    <property type="entry name" value="HATPase_C_sf"/>
</dbReference>
<evidence type="ECO:0000256" key="4">
    <source>
        <dbReference type="ARBA" id="ARBA00022679"/>
    </source>
</evidence>
<keyword evidence="13" id="KW-1185">Reference proteome</keyword>
<dbReference type="Pfam" id="PF02518">
    <property type="entry name" value="HATPase_c"/>
    <property type="match status" value="1"/>
</dbReference>
<comment type="caution">
    <text evidence="12">The sequence shown here is derived from an EMBL/GenBank/DDBJ whole genome shotgun (WGS) entry which is preliminary data.</text>
</comment>
<comment type="catalytic activity">
    <reaction evidence="1">
        <text>ATP + protein L-histidine = ADP + protein N-phospho-L-histidine.</text>
        <dbReference type="EC" id="2.7.13.3"/>
    </reaction>
</comment>
<dbReference type="InterPro" id="IPR003594">
    <property type="entry name" value="HATPase_dom"/>
</dbReference>
<evidence type="ECO:0000256" key="9">
    <source>
        <dbReference type="SAM" id="MobiDB-lite"/>
    </source>
</evidence>
<dbReference type="SMART" id="SM00388">
    <property type="entry name" value="HisKA"/>
    <property type="match status" value="1"/>
</dbReference>
<dbReference type="Proteomes" id="UP001155128">
    <property type="component" value="Unassembled WGS sequence"/>
</dbReference>
<dbReference type="GO" id="GO:0000155">
    <property type="term" value="F:phosphorelay sensor kinase activity"/>
    <property type="evidence" value="ECO:0007669"/>
    <property type="project" value="InterPro"/>
</dbReference>
<proteinExistence type="predicted"/>
<reference evidence="12" key="1">
    <citation type="submission" date="2022-06" db="EMBL/GenBank/DDBJ databases">
        <title>Sphingomicrobium sedimins sp. nov., a marine bacterium isolated from tidal flat.</title>
        <authorList>
            <person name="Kim C.-H."/>
            <person name="Yoo Y."/>
            <person name="Kim J.-J."/>
        </authorList>
    </citation>
    <scope>NUCLEOTIDE SEQUENCE</scope>
    <source>
        <strain evidence="12">GRR-S6-50</strain>
    </source>
</reference>